<organism evidence="1 2">
    <name type="scientific">Actinophytocola gossypii</name>
    <dbReference type="NCBI Taxonomy" id="2812003"/>
    <lineage>
        <taxon>Bacteria</taxon>
        <taxon>Bacillati</taxon>
        <taxon>Actinomycetota</taxon>
        <taxon>Actinomycetes</taxon>
        <taxon>Pseudonocardiales</taxon>
        <taxon>Pseudonocardiaceae</taxon>
    </lineage>
</organism>
<protein>
    <submittedName>
        <fullName evidence="1">Uncharacterized protein</fullName>
    </submittedName>
</protein>
<dbReference type="Proteomes" id="UP001156441">
    <property type="component" value="Unassembled WGS sequence"/>
</dbReference>
<evidence type="ECO:0000313" key="1">
    <source>
        <dbReference type="EMBL" id="MCT2588005.1"/>
    </source>
</evidence>
<proteinExistence type="predicted"/>
<comment type="caution">
    <text evidence="1">The sequence shown here is derived from an EMBL/GenBank/DDBJ whole genome shotgun (WGS) entry which is preliminary data.</text>
</comment>
<name>A0ABT2JJF8_9PSEU</name>
<dbReference type="EMBL" id="JAFFZE010000031">
    <property type="protein sequence ID" value="MCT2588005.1"/>
    <property type="molecule type" value="Genomic_DNA"/>
</dbReference>
<sequence>MRPADLRDRTLVIEYSTEVTEYEQHGFEFTESRLSLSIGTARRPVAPCELVDAQ</sequence>
<accession>A0ABT2JJF8</accession>
<reference evidence="1 2" key="1">
    <citation type="submission" date="2021-02" db="EMBL/GenBank/DDBJ databases">
        <title>Actinophytocola xerophila sp. nov., isolated from soil of cotton cropping field.</title>
        <authorList>
            <person name="Huang R."/>
            <person name="Chen X."/>
            <person name="Ge X."/>
            <person name="Liu W."/>
        </authorList>
    </citation>
    <scope>NUCLEOTIDE SEQUENCE [LARGE SCALE GENOMIC DNA]</scope>
    <source>
        <strain evidence="1 2">S1-96</strain>
    </source>
</reference>
<gene>
    <name evidence="1" type="ORF">JT362_33340</name>
</gene>
<evidence type="ECO:0000313" key="2">
    <source>
        <dbReference type="Proteomes" id="UP001156441"/>
    </source>
</evidence>
<keyword evidence="2" id="KW-1185">Reference proteome</keyword>